<dbReference type="OrthoDB" id="8689941at2"/>
<evidence type="ECO:0000313" key="3">
    <source>
        <dbReference type="EMBL" id="RQM36609.1"/>
    </source>
</evidence>
<keyword evidence="1" id="KW-0175">Coiled coil</keyword>
<dbReference type="RefSeq" id="WP_124234655.1">
    <property type="nucleotide sequence ID" value="NZ_RHHM01000019.1"/>
</dbReference>
<keyword evidence="4" id="KW-1185">Reference proteome</keyword>
<dbReference type="Pfam" id="PF06476">
    <property type="entry name" value="DUF1090"/>
    <property type="match status" value="1"/>
</dbReference>
<feature type="coiled-coil region" evidence="1">
    <location>
        <begin position="70"/>
        <end position="130"/>
    </location>
</feature>
<proteinExistence type="predicted"/>
<accession>A0A3N6UKZ8</accession>
<dbReference type="EMBL" id="RHHM01000019">
    <property type="protein sequence ID" value="RQM36609.1"/>
    <property type="molecule type" value="Genomic_DNA"/>
</dbReference>
<protein>
    <submittedName>
        <fullName evidence="3">DUF1090 family protein</fullName>
    </submittedName>
</protein>
<organism evidence="3 4">
    <name type="scientific">Erwinia psidii</name>
    <dbReference type="NCBI Taxonomy" id="69224"/>
    <lineage>
        <taxon>Bacteria</taxon>
        <taxon>Pseudomonadati</taxon>
        <taxon>Pseudomonadota</taxon>
        <taxon>Gammaproteobacteria</taxon>
        <taxon>Enterobacterales</taxon>
        <taxon>Erwiniaceae</taxon>
        <taxon>Erwinia</taxon>
    </lineage>
</organism>
<evidence type="ECO:0000256" key="2">
    <source>
        <dbReference type="SAM" id="SignalP"/>
    </source>
</evidence>
<dbReference type="PROSITE" id="PS51257">
    <property type="entry name" value="PROKAR_LIPOPROTEIN"/>
    <property type="match status" value="1"/>
</dbReference>
<dbReference type="InterPro" id="IPR009468">
    <property type="entry name" value="DUF1090"/>
</dbReference>
<feature type="signal peptide" evidence="2">
    <location>
        <begin position="1"/>
        <end position="25"/>
    </location>
</feature>
<dbReference type="AlphaFoldDB" id="A0A3N6UKZ8"/>
<reference evidence="3 4" key="1">
    <citation type="submission" date="2018-10" db="EMBL/GenBank/DDBJ databases">
        <title>Draft genome sequence for the type isolate of Erwinia psidii, agent causal of bacterial blight in guava (Psidium guajava) and wilt and die-back of Eucalyptus spp.</title>
        <authorList>
            <person name="Hermenegildo P.S."/>
            <person name="Santos S.A."/>
            <person name="Guimaraes L.M.S."/>
            <person name="Vidigal P.M.P."/>
            <person name="Pereira I.C."/>
            <person name="Badel J.L."/>
            <person name="Alfenas-Zerbini P."/>
            <person name="Ferreira M.A.S.V."/>
            <person name="Alfenas A.C."/>
        </authorList>
    </citation>
    <scope>NUCLEOTIDE SEQUENCE [LARGE SCALE GENOMIC DNA]</scope>
    <source>
        <strain evidence="3 4">IBSBF 435</strain>
    </source>
</reference>
<name>A0A3N6UKZ8_9GAMM</name>
<keyword evidence="2" id="KW-0732">Signal</keyword>
<sequence>MNKINTRLLPLVLLLAAGFSGAAFAGCDTKIAVLEAKISSAETYNNTAKVTALKKALAEVKANCTDSAKLAAAEQKVANLEAKLANKKASLTEAEADLREAQAAGNAKKIAKYQKKVLEKQADVKEVTTELAKARATLAALQG</sequence>
<evidence type="ECO:0000313" key="4">
    <source>
        <dbReference type="Proteomes" id="UP000279457"/>
    </source>
</evidence>
<dbReference type="Proteomes" id="UP000279457">
    <property type="component" value="Unassembled WGS sequence"/>
</dbReference>
<evidence type="ECO:0000256" key="1">
    <source>
        <dbReference type="SAM" id="Coils"/>
    </source>
</evidence>
<gene>
    <name evidence="3" type="ORF">EB241_19485</name>
</gene>
<feature type="chain" id="PRO_5018191666" evidence="2">
    <location>
        <begin position="26"/>
        <end position="143"/>
    </location>
</feature>
<comment type="caution">
    <text evidence="3">The sequence shown here is derived from an EMBL/GenBank/DDBJ whole genome shotgun (WGS) entry which is preliminary data.</text>
</comment>